<dbReference type="InterPro" id="IPR006912">
    <property type="entry name" value="Harbinger_derived_prot"/>
</dbReference>
<dbReference type="PANTHER" id="PTHR47150:SF6">
    <property type="entry name" value="OS01G0872900 PROTEIN"/>
    <property type="match status" value="1"/>
</dbReference>
<dbReference type="EMBL" id="NBNE01002761">
    <property type="protein sequence ID" value="OWZ09519.1"/>
    <property type="molecule type" value="Genomic_DNA"/>
</dbReference>
<name>A0A225VX12_9STRA</name>
<accession>A0A225VX12</accession>
<dbReference type="PANTHER" id="PTHR47150">
    <property type="entry name" value="OS12G0169200 PROTEIN"/>
    <property type="match status" value="1"/>
</dbReference>
<keyword evidence="2" id="KW-1185">Reference proteome</keyword>
<comment type="caution">
    <text evidence="1">The sequence shown here is derived from an EMBL/GenBank/DDBJ whole genome shotgun (WGS) entry which is preliminary data.</text>
</comment>
<evidence type="ECO:0000313" key="1">
    <source>
        <dbReference type="EMBL" id="OWZ09519.1"/>
    </source>
</evidence>
<organism evidence="1 2">
    <name type="scientific">Phytophthora megakarya</name>
    <dbReference type="NCBI Taxonomy" id="4795"/>
    <lineage>
        <taxon>Eukaryota</taxon>
        <taxon>Sar</taxon>
        <taxon>Stramenopiles</taxon>
        <taxon>Oomycota</taxon>
        <taxon>Peronosporomycetes</taxon>
        <taxon>Peronosporales</taxon>
        <taxon>Peronosporaceae</taxon>
        <taxon>Phytophthora</taxon>
    </lineage>
</organism>
<sequence>MSYLSCKSLATVMLSSRRRRRKKSKSKKRRSANLVRDHVWAYKRFWKYYLSNKATYTDEQFRRRFRMNKVLFLSLVNALGDTDIYFSWRKDCTESTMLESLDQFVSSVIRLYSTYYLRLPTEHDLSKILEFNAARVVLENCPSAWRGAFQDASRDATVVLEAMATYDLRLWHAFVGMPGSNNDLIFWTRRL</sequence>
<proteinExistence type="predicted"/>
<evidence type="ECO:0000313" key="2">
    <source>
        <dbReference type="Proteomes" id="UP000198211"/>
    </source>
</evidence>
<dbReference type="Pfam" id="PF04827">
    <property type="entry name" value="Plant_tran"/>
    <property type="match status" value="1"/>
</dbReference>
<dbReference type="Proteomes" id="UP000198211">
    <property type="component" value="Unassembled WGS sequence"/>
</dbReference>
<gene>
    <name evidence="1" type="ORF">PHMEG_00017769</name>
</gene>
<dbReference type="OrthoDB" id="124998at2759"/>
<reference evidence="2" key="1">
    <citation type="submission" date="2017-03" db="EMBL/GenBank/DDBJ databases">
        <title>Phytopthora megakarya and P. palmivora, two closely related causual agents of cacao black pod achieved similar genome size and gene model numbers by different mechanisms.</title>
        <authorList>
            <person name="Ali S."/>
            <person name="Shao J."/>
            <person name="Larry D.J."/>
            <person name="Kronmiller B."/>
            <person name="Shen D."/>
            <person name="Strem M.D."/>
            <person name="Melnick R.L."/>
            <person name="Guiltinan M.J."/>
            <person name="Tyler B.M."/>
            <person name="Meinhardt L.W."/>
            <person name="Bailey B.A."/>
        </authorList>
    </citation>
    <scope>NUCLEOTIDE SEQUENCE [LARGE SCALE GENOMIC DNA]</scope>
    <source>
        <strain evidence="2">zdho120</strain>
    </source>
</reference>
<dbReference type="STRING" id="4795.A0A225VX12"/>
<protein>
    <submittedName>
        <fullName evidence="1">Transposon protein</fullName>
    </submittedName>
</protein>
<dbReference type="AlphaFoldDB" id="A0A225VX12"/>